<gene>
    <name evidence="1" type="ORF">GCM10009799_51980</name>
</gene>
<evidence type="ECO:0000313" key="1">
    <source>
        <dbReference type="EMBL" id="GAA2017599.1"/>
    </source>
</evidence>
<dbReference type="EMBL" id="BAAAPC010000039">
    <property type="protein sequence ID" value="GAA2017599.1"/>
    <property type="molecule type" value="Genomic_DNA"/>
</dbReference>
<proteinExistence type="predicted"/>
<keyword evidence="2" id="KW-1185">Reference proteome</keyword>
<dbReference type="Proteomes" id="UP001501585">
    <property type="component" value="Unassembled WGS sequence"/>
</dbReference>
<evidence type="ECO:0000313" key="2">
    <source>
        <dbReference type="Proteomes" id="UP001501585"/>
    </source>
</evidence>
<comment type="caution">
    <text evidence="1">The sequence shown here is derived from an EMBL/GenBank/DDBJ whole genome shotgun (WGS) entry which is preliminary data.</text>
</comment>
<reference evidence="1 2" key="1">
    <citation type="journal article" date="2019" name="Int. J. Syst. Evol. Microbiol.">
        <title>The Global Catalogue of Microorganisms (GCM) 10K type strain sequencing project: providing services to taxonomists for standard genome sequencing and annotation.</title>
        <authorList>
            <consortium name="The Broad Institute Genomics Platform"/>
            <consortium name="The Broad Institute Genome Sequencing Center for Infectious Disease"/>
            <person name="Wu L."/>
            <person name="Ma J."/>
        </authorList>
    </citation>
    <scope>NUCLEOTIDE SEQUENCE [LARGE SCALE GENOMIC DNA]</scope>
    <source>
        <strain evidence="1 2">JCM 15313</strain>
    </source>
</reference>
<evidence type="ECO:0008006" key="3">
    <source>
        <dbReference type="Google" id="ProtNLM"/>
    </source>
</evidence>
<name>A0ABN2XH87_9ACTN</name>
<accession>A0ABN2XH87</accession>
<dbReference type="RefSeq" id="WP_425573575.1">
    <property type="nucleotide sequence ID" value="NZ_BAAAPC010000039.1"/>
</dbReference>
<sequence>MDWYNTTRLHGEIGYVPPVEYEAAYYAQDTLEPQVTAQIESL</sequence>
<organism evidence="1 2">
    <name type="scientific">Nocardiopsis rhodophaea</name>
    <dbReference type="NCBI Taxonomy" id="280238"/>
    <lineage>
        <taxon>Bacteria</taxon>
        <taxon>Bacillati</taxon>
        <taxon>Actinomycetota</taxon>
        <taxon>Actinomycetes</taxon>
        <taxon>Streptosporangiales</taxon>
        <taxon>Nocardiopsidaceae</taxon>
        <taxon>Nocardiopsis</taxon>
    </lineage>
</organism>
<protein>
    <recommendedName>
        <fullName evidence="3">Transposase</fullName>
    </recommendedName>
</protein>